<reference evidence="9" key="1">
    <citation type="submission" date="2023-10" db="EMBL/GenBank/DDBJ databases">
        <title>Genome assembly of Pristionchus species.</title>
        <authorList>
            <person name="Yoshida K."/>
            <person name="Sommer R.J."/>
        </authorList>
    </citation>
    <scope>NUCLEOTIDE SEQUENCE</scope>
    <source>
        <strain evidence="9">RS0144</strain>
    </source>
</reference>
<keyword evidence="3" id="KW-0378">Hydrolase</keyword>
<dbReference type="InterPro" id="IPR029058">
    <property type="entry name" value="AB_hydrolase_fold"/>
</dbReference>
<evidence type="ECO:0000256" key="7">
    <source>
        <dbReference type="PIRSR" id="PIRSR000862-1"/>
    </source>
</evidence>
<evidence type="ECO:0000313" key="9">
    <source>
        <dbReference type="EMBL" id="GMS86403.1"/>
    </source>
</evidence>
<organism evidence="9 10">
    <name type="scientific">Pristionchus entomophagus</name>
    <dbReference type="NCBI Taxonomy" id="358040"/>
    <lineage>
        <taxon>Eukaryota</taxon>
        <taxon>Metazoa</taxon>
        <taxon>Ecdysozoa</taxon>
        <taxon>Nematoda</taxon>
        <taxon>Chromadorea</taxon>
        <taxon>Rhabditida</taxon>
        <taxon>Rhabditina</taxon>
        <taxon>Diplogasteromorpha</taxon>
        <taxon>Diplogasteroidea</taxon>
        <taxon>Neodiplogasteridae</taxon>
        <taxon>Pristionchus</taxon>
    </lineage>
</organism>
<evidence type="ECO:0000256" key="4">
    <source>
        <dbReference type="ARBA" id="ARBA00022963"/>
    </source>
</evidence>
<keyword evidence="6" id="KW-0325">Glycoprotein</keyword>
<dbReference type="Pfam" id="PF00561">
    <property type="entry name" value="Abhydrolase_1"/>
    <property type="match status" value="1"/>
</dbReference>
<comment type="similarity">
    <text evidence="1">Belongs to the AB hydrolase superfamily. Lipase family.</text>
</comment>
<keyword evidence="2" id="KW-0732">Signal</keyword>
<sequence>AACCRPPVLLVHGFFADASEFVLNPPESSPGMILADTGFDVFLLNVRGTTFSQRHLNMTNDDPESWKFTMDEMAKYDATAAIDKALQLNGASALYWIGHSQGTMLSFLMLADRPEYNAKVRAMFELTPAGRIHNTRGLTKLGFWIVNKLAPILSIYKMLFGSHEFGFRAPWFGGSLSRLVCSALNYEVRITDALSETSFLNSQALSPVRNERICELRRSRFPVYLSHLLVSTSTWNFLHYGQHAAHESILHFDASPAENMRRYGQINPPSYNFSNIDTDIYFFWSRNDWATAPEEIEQWLIPHMGPGVIKGTFEHPEYSHLDFAVATDVADRIFNVIVDIVREYETNACL</sequence>
<evidence type="ECO:0000313" key="10">
    <source>
        <dbReference type="Proteomes" id="UP001432027"/>
    </source>
</evidence>
<accession>A0AAV5STD3</accession>
<feature type="active site" description="Charge relay system" evidence="7">
    <location>
        <position position="288"/>
    </location>
</feature>
<dbReference type="AlphaFoldDB" id="A0AAV5STD3"/>
<dbReference type="PANTHER" id="PTHR11005">
    <property type="entry name" value="LYSOSOMAL ACID LIPASE-RELATED"/>
    <property type="match status" value="1"/>
</dbReference>
<feature type="active site" description="Nucleophile" evidence="7">
    <location>
        <position position="100"/>
    </location>
</feature>
<dbReference type="PIRSF" id="PIRSF000862">
    <property type="entry name" value="Steryl_ester_lip"/>
    <property type="match status" value="1"/>
</dbReference>
<dbReference type="FunFam" id="3.40.50.1820:FF:000057">
    <property type="entry name" value="Lipase"/>
    <property type="match status" value="1"/>
</dbReference>
<protein>
    <recommendedName>
        <fullName evidence="8">AB hydrolase-1 domain-containing protein</fullName>
    </recommendedName>
</protein>
<dbReference type="Proteomes" id="UP001432027">
    <property type="component" value="Unassembled WGS sequence"/>
</dbReference>
<feature type="non-terminal residue" evidence="9">
    <location>
        <position position="1"/>
    </location>
</feature>
<evidence type="ECO:0000256" key="2">
    <source>
        <dbReference type="ARBA" id="ARBA00022729"/>
    </source>
</evidence>
<dbReference type="InterPro" id="IPR025483">
    <property type="entry name" value="Lipase_euk"/>
</dbReference>
<comment type="caution">
    <text evidence="9">The sequence shown here is derived from an EMBL/GenBank/DDBJ whole genome shotgun (WGS) entry which is preliminary data.</text>
</comment>
<keyword evidence="5" id="KW-0443">Lipid metabolism</keyword>
<feature type="active site" description="Charge relay system" evidence="7">
    <location>
        <position position="320"/>
    </location>
</feature>
<keyword evidence="10" id="KW-1185">Reference proteome</keyword>
<dbReference type="SUPFAM" id="SSF53474">
    <property type="entry name" value="alpha/beta-Hydrolases"/>
    <property type="match status" value="1"/>
</dbReference>
<evidence type="ECO:0000256" key="6">
    <source>
        <dbReference type="ARBA" id="ARBA00023180"/>
    </source>
</evidence>
<dbReference type="GO" id="GO:0016788">
    <property type="term" value="F:hydrolase activity, acting on ester bonds"/>
    <property type="evidence" value="ECO:0007669"/>
    <property type="project" value="InterPro"/>
</dbReference>
<name>A0AAV5STD3_9BILA</name>
<evidence type="ECO:0000259" key="8">
    <source>
        <dbReference type="Pfam" id="PF00561"/>
    </source>
</evidence>
<gene>
    <name evidence="9" type="ORF">PENTCL1PPCAC_8578</name>
</gene>
<evidence type="ECO:0000256" key="3">
    <source>
        <dbReference type="ARBA" id="ARBA00022801"/>
    </source>
</evidence>
<dbReference type="EMBL" id="BTSX01000002">
    <property type="protein sequence ID" value="GMS86403.1"/>
    <property type="molecule type" value="Genomic_DNA"/>
</dbReference>
<feature type="domain" description="AB hydrolase-1" evidence="8">
    <location>
        <begin position="6"/>
        <end position="122"/>
    </location>
</feature>
<dbReference type="Gene3D" id="3.40.50.1820">
    <property type="entry name" value="alpha/beta hydrolase"/>
    <property type="match status" value="1"/>
</dbReference>
<dbReference type="InterPro" id="IPR000073">
    <property type="entry name" value="AB_hydrolase_1"/>
</dbReference>
<keyword evidence="4" id="KW-0442">Lipid degradation</keyword>
<feature type="non-terminal residue" evidence="9">
    <location>
        <position position="350"/>
    </location>
</feature>
<dbReference type="GO" id="GO:0016042">
    <property type="term" value="P:lipid catabolic process"/>
    <property type="evidence" value="ECO:0007669"/>
    <property type="project" value="UniProtKB-KW"/>
</dbReference>
<evidence type="ECO:0000256" key="5">
    <source>
        <dbReference type="ARBA" id="ARBA00023098"/>
    </source>
</evidence>
<proteinExistence type="inferred from homology"/>
<evidence type="ECO:0000256" key="1">
    <source>
        <dbReference type="ARBA" id="ARBA00010701"/>
    </source>
</evidence>